<dbReference type="GeneID" id="61609773"/>
<evidence type="ECO:0000256" key="1">
    <source>
        <dbReference type="ARBA" id="ARBA00010982"/>
    </source>
</evidence>
<dbReference type="RefSeq" id="WP_011974701.1">
    <property type="nucleotide sequence ID" value="NZ_ATYC01000022.1"/>
</dbReference>
<comment type="similarity">
    <text evidence="1 4">Belongs to the thiolase-like superfamily. Thiolase family.</text>
</comment>
<dbReference type="InterPro" id="IPR020616">
    <property type="entry name" value="Thiolase_N"/>
</dbReference>
<dbReference type="PANTHER" id="PTHR43853:SF3">
    <property type="entry name" value="ACETYL-COA C-ACETYLTRANSFERASE YHFS-RELATED"/>
    <property type="match status" value="1"/>
</dbReference>
<dbReference type="Gene3D" id="3.40.47.10">
    <property type="match status" value="2"/>
</dbReference>
<name>A0A508X5H9_9HYPH</name>
<organism evidence="7">
    <name type="scientific">Sinorhizobium medicae</name>
    <dbReference type="NCBI Taxonomy" id="110321"/>
    <lineage>
        <taxon>Bacteria</taxon>
        <taxon>Pseudomonadati</taxon>
        <taxon>Pseudomonadota</taxon>
        <taxon>Alphaproteobacteria</taxon>
        <taxon>Hyphomicrobiales</taxon>
        <taxon>Rhizobiaceae</taxon>
        <taxon>Sinorhizobium/Ensifer group</taxon>
        <taxon>Sinorhizobium</taxon>
    </lineage>
</organism>
<dbReference type="InterPro" id="IPR016039">
    <property type="entry name" value="Thiolase-like"/>
</dbReference>
<dbReference type="InterPro" id="IPR020617">
    <property type="entry name" value="Thiolase_C"/>
</dbReference>
<dbReference type="PROSITE" id="PS00737">
    <property type="entry name" value="THIOLASE_2"/>
    <property type="match status" value="1"/>
</dbReference>
<dbReference type="SUPFAM" id="SSF53901">
    <property type="entry name" value="Thiolase-like"/>
    <property type="match status" value="2"/>
</dbReference>
<dbReference type="EC" id="2.3.1.-" evidence="7"/>
<feature type="domain" description="Thiolase C-terminal" evidence="6">
    <location>
        <begin position="273"/>
        <end position="386"/>
    </location>
</feature>
<dbReference type="PANTHER" id="PTHR43853">
    <property type="entry name" value="3-KETOACYL-COA THIOLASE, PEROXISOMAL"/>
    <property type="match status" value="1"/>
</dbReference>
<dbReference type="NCBIfam" id="TIGR01930">
    <property type="entry name" value="AcCoA-C-Actrans"/>
    <property type="match status" value="1"/>
</dbReference>
<reference evidence="7" key="1">
    <citation type="submission" date="2019-06" db="EMBL/GenBank/DDBJ databases">
        <authorList>
            <person name="Le Quere A."/>
            <person name="Colella S."/>
        </authorList>
    </citation>
    <scope>NUCLEOTIDE SEQUENCE</scope>
    <source>
        <strain evidence="7">EmedicaeMD41</strain>
    </source>
</reference>
<dbReference type="CDD" id="cd00751">
    <property type="entry name" value="thiolase"/>
    <property type="match status" value="1"/>
</dbReference>
<dbReference type="EMBL" id="CABFNB010000139">
    <property type="protein sequence ID" value="VTZ64797.1"/>
    <property type="molecule type" value="Genomic_DNA"/>
</dbReference>
<dbReference type="GO" id="GO:0003988">
    <property type="term" value="F:acetyl-CoA C-acyltransferase activity"/>
    <property type="evidence" value="ECO:0007669"/>
    <property type="project" value="TreeGrafter"/>
</dbReference>
<evidence type="ECO:0000256" key="2">
    <source>
        <dbReference type="ARBA" id="ARBA00022679"/>
    </source>
</evidence>
<keyword evidence="2 4" id="KW-0808">Transferase</keyword>
<dbReference type="GO" id="GO:0005737">
    <property type="term" value="C:cytoplasm"/>
    <property type="evidence" value="ECO:0007669"/>
    <property type="project" value="UniProtKB-ARBA"/>
</dbReference>
<dbReference type="PIRSF" id="PIRSF000429">
    <property type="entry name" value="Ac-CoA_Ac_transf"/>
    <property type="match status" value="1"/>
</dbReference>
<evidence type="ECO:0000259" key="6">
    <source>
        <dbReference type="Pfam" id="PF02803"/>
    </source>
</evidence>
<accession>A0A508X5H9</accession>
<evidence type="ECO:0000259" key="5">
    <source>
        <dbReference type="Pfam" id="PF00108"/>
    </source>
</evidence>
<protein>
    <submittedName>
        <fullName evidence="7">Putative acetyl-CoA C-acetyltransferase VraB</fullName>
        <ecNumber evidence="7">2.3.1.-</ecNumber>
    </submittedName>
</protein>
<evidence type="ECO:0000313" key="7">
    <source>
        <dbReference type="EMBL" id="VTZ64797.1"/>
    </source>
</evidence>
<dbReference type="Proteomes" id="UP000507954">
    <property type="component" value="Unassembled WGS sequence"/>
</dbReference>
<evidence type="ECO:0000256" key="4">
    <source>
        <dbReference type="RuleBase" id="RU003557"/>
    </source>
</evidence>
<dbReference type="GO" id="GO:0006635">
    <property type="term" value="P:fatty acid beta-oxidation"/>
    <property type="evidence" value="ECO:0007669"/>
    <property type="project" value="TreeGrafter"/>
</dbReference>
<dbReference type="OMA" id="QMGMDHL"/>
<dbReference type="Pfam" id="PF00108">
    <property type="entry name" value="Thiolase_N"/>
    <property type="match status" value="1"/>
</dbReference>
<gene>
    <name evidence="7" type="primary">vraB</name>
    <name evidence="7" type="ORF">EMEDMD4_70100</name>
</gene>
<dbReference type="AlphaFoldDB" id="A0A508X5H9"/>
<dbReference type="Pfam" id="PF02803">
    <property type="entry name" value="Thiolase_C"/>
    <property type="match status" value="1"/>
</dbReference>
<sequence>MNALPDPTRTPVLIAALRTPVCRVNGSLAAIEPASLAALLIEKIVANTGIDRGEIDDVLVGNAANSAGNLARLAALEAGLPISIPGVTVDRQCGSGLEAIVLAARQIQAGAGRFYIAGGTESASRAHIRLRPPLTRGEELQPVKRARMAPDSIGDPDMGVAAEYVATACGISRDRQDRFALESHRRAVAAENAGRFAREIVPVSTAAGTIARDECPRANASAETLSRLKPAFVEGGTVTAGNACPVNDGAAMVLVTNLAEAQRLGARFGLVFADAATAGIDPNLLGLGPVPAMAKLRARNPALDPAGVDFIEFNEAFASQVLGSLDRLDIAPERINREGGAIALGHPYGASGAILVVRLFSQMLTTSSRTEGLAVMGIGGGMGIVAHFRSYRPDQTL</sequence>
<dbReference type="InterPro" id="IPR050215">
    <property type="entry name" value="Thiolase-like_sf_Thiolase"/>
</dbReference>
<dbReference type="InterPro" id="IPR020613">
    <property type="entry name" value="Thiolase_CS"/>
</dbReference>
<proteinExistence type="inferred from homology"/>
<dbReference type="GO" id="GO:0010124">
    <property type="term" value="P:phenylacetate catabolic process"/>
    <property type="evidence" value="ECO:0007669"/>
    <property type="project" value="TreeGrafter"/>
</dbReference>
<evidence type="ECO:0000256" key="3">
    <source>
        <dbReference type="ARBA" id="ARBA00023315"/>
    </source>
</evidence>
<feature type="domain" description="Thiolase N-terminal" evidence="5">
    <location>
        <begin position="12"/>
        <end position="256"/>
    </location>
</feature>
<dbReference type="InterPro" id="IPR002155">
    <property type="entry name" value="Thiolase"/>
</dbReference>
<keyword evidence="3 4" id="KW-0012">Acyltransferase</keyword>